<dbReference type="Proteomes" id="UP000193642">
    <property type="component" value="Unassembled WGS sequence"/>
</dbReference>
<gene>
    <name evidence="2" type="ORF">BCR33DRAFT_717896</name>
</gene>
<comment type="caution">
    <text evidence="2">The sequence shown here is derived from an EMBL/GenBank/DDBJ whole genome shotgun (WGS) entry which is preliminary data.</text>
</comment>
<dbReference type="OrthoDB" id="2129604at2759"/>
<feature type="compositionally biased region" description="Acidic residues" evidence="1">
    <location>
        <begin position="193"/>
        <end position="223"/>
    </location>
</feature>
<protein>
    <submittedName>
        <fullName evidence="2">Uncharacterized protein</fullName>
    </submittedName>
</protein>
<proteinExistence type="predicted"/>
<organism evidence="2 3">
    <name type="scientific">Rhizoclosmatium globosum</name>
    <dbReference type="NCBI Taxonomy" id="329046"/>
    <lineage>
        <taxon>Eukaryota</taxon>
        <taxon>Fungi</taxon>
        <taxon>Fungi incertae sedis</taxon>
        <taxon>Chytridiomycota</taxon>
        <taxon>Chytridiomycota incertae sedis</taxon>
        <taxon>Chytridiomycetes</taxon>
        <taxon>Chytridiales</taxon>
        <taxon>Chytriomycetaceae</taxon>
        <taxon>Rhizoclosmatium</taxon>
    </lineage>
</organism>
<dbReference type="EMBL" id="MCGO01000026">
    <property type="protein sequence ID" value="ORY43160.1"/>
    <property type="molecule type" value="Genomic_DNA"/>
</dbReference>
<accession>A0A1Y2C801</accession>
<name>A0A1Y2C801_9FUNG</name>
<dbReference type="AlphaFoldDB" id="A0A1Y2C801"/>
<feature type="region of interest" description="Disordered" evidence="1">
    <location>
        <begin position="192"/>
        <end position="223"/>
    </location>
</feature>
<evidence type="ECO:0000313" key="2">
    <source>
        <dbReference type="EMBL" id="ORY43160.1"/>
    </source>
</evidence>
<reference evidence="2 3" key="1">
    <citation type="submission" date="2016-07" db="EMBL/GenBank/DDBJ databases">
        <title>Pervasive Adenine N6-methylation of Active Genes in Fungi.</title>
        <authorList>
            <consortium name="DOE Joint Genome Institute"/>
            <person name="Mondo S.J."/>
            <person name="Dannebaum R.O."/>
            <person name="Kuo R.C."/>
            <person name="Labutti K."/>
            <person name="Haridas S."/>
            <person name="Kuo A."/>
            <person name="Salamov A."/>
            <person name="Ahrendt S.R."/>
            <person name="Lipzen A."/>
            <person name="Sullivan W."/>
            <person name="Andreopoulos W.B."/>
            <person name="Clum A."/>
            <person name="Lindquist E."/>
            <person name="Daum C."/>
            <person name="Ramamoorthy G.K."/>
            <person name="Gryganskyi A."/>
            <person name="Culley D."/>
            <person name="Magnuson J.K."/>
            <person name="James T.Y."/>
            <person name="O'Malley M.A."/>
            <person name="Stajich J.E."/>
            <person name="Spatafora J.W."/>
            <person name="Visel A."/>
            <person name="Grigoriev I.V."/>
        </authorList>
    </citation>
    <scope>NUCLEOTIDE SEQUENCE [LARGE SCALE GENOMIC DNA]</scope>
    <source>
        <strain evidence="2 3">JEL800</strain>
    </source>
</reference>
<keyword evidence="3" id="KW-1185">Reference proteome</keyword>
<evidence type="ECO:0000313" key="3">
    <source>
        <dbReference type="Proteomes" id="UP000193642"/>
    </source>
</evidence>
<evidence type="ECO:0000256" key="1">
    <source>
        <dbReference type="SAM" id="MobiDB-lite"/>
    </source>
</evidence>
<sequence length="223" mass="24959">MPELVVVKRQISGHQVTPIMLAASTATTTTTTTTTAKPASFMAEAIHHTAHDLSTKIFTLQDDWDHGNTSLNNEIWFAHLIPSVKRAVTLTTRKGKHQAALGILVGLLVFMNYDAEGWLHDQEVYLQAKEFTRFFEKLQIAWKSVLAQTDAELGINATARVDLIKALRTRQRGMNRELKVFDDFDVDIQVNIVEDDGSPDSDDDDEDEDDDDGDEEEDDQDGA</sequence>